<evidence type="ECO:0000313" key="7">
    <source>
        <dbReference type="EMBL" id="OGY67514.1"/>
    </source>
</evidence>
<dbReference type="PANTHER" id="PTHR11265:SF0">
    <property type="entry name" value="12S RRNA N4-METHYLCYTIDINE METHYLTRANSFERASE"/>
    <property type="match status" value="1"/>
</dbReference>
<evidence type="ECO:0000313" key="8">
    <source>
        <dbReference type="Proteomes" id="UP000177690"/>
    </source>
</evidence>
<dbReference type="GO" id="GO:0071424">
    <property type="term" value="F:rRNA (cytosine-N4-)-methyltransferase activity"/>
    <property type="evidence" value="ECO:0007669"/>
    <property type="project" value="UniProtKB-UniRule"/>
</dbReference>
<dbReference type="InterPro" id="IPR002903">
    <property type="entry name" value="RsmH"/>
</dbReference>
<feature type="binding site" evidence="6">
    <location>
        <position position="110"/>
    </location>
    <ligand>
        <name>S-adenosyl-L-methionine</name>
        <dbReference type="ChEBI" id="CHEBI:59789"/>
    </ligand>
</feature>
<reference evidence="7 8" key="1">
    <citation type="journal article" date="2016" name="Nat. Commun.">
        <title>Thousands of microbial genomes shed light on interconnected biogeochemical processes in an aquifer system.</title>
        <authorList>
            <person name="Anantharaman K."/>
            <person name="Brown C.T."/>
            <person name="Hug L.A."/>
            <person name="Sharon I."/>
            <person name="Castelle C.J."/>
            <person name="Probst A.J."/>
            <person name="Thomas B.C."/>
            <person name="Singh A."/>
            <person name="Wilkins M.J."/>
            <person name="Karaoz U."/>
            <person name="Brodie E.L."/>
            <person name="Williams K.H."/>
            <person name="Hubbard S.S."/>
            <person name="Banfield J.F."/>
        </authorList>
    </citation>
    <scope>NUCLEOTIDE SEQUENCE [LARGE SCALE GENOMIC DNA]</scope>
</reference>
<evidence type="ECO:0000256" key="6">
    <source>
        <dbReference type="HAMAP-Rule" id="MF_01007"/>
    </source>
</evidence>
<keyword evidence="5 6" id="KW-0949">S-adenosyl-L-methionine</keyword>
<dbReference type="HAMAP" id="MF_01007">
    <property type="entry name" value="16SrRNA_methyltr_H"/>
    <property type="match status" value="1"/>
</dbReference>
<dbReference type="InterPro" id="IPR023397">
    <property type="entry name" value="SAM-dep_MeTrfase_MraW_recog"/>
</dbReference>
<dbReference type="GO" id="GO:0070475">
    <property type="term" value="P:rRNA base methylation"/>
    <property type="evidence" value="ECO:0007669"/>
    <property type="project" value="UniProtKB-UniRule"/>
</dbReference>
<feature type="binding site" evidence="6">
    <location>
        <begin position="33"/>
        <end position="35"/>
    </location>
    <ligand>
        <name>S-adenosyl-L-methionine</name>
        <dbReference type="ChEBI" id="CHEBI:59789"/>
    </ligand>
</feature>
<dbReference type="SUPFAM" id="SSF53335">
    <property type="entry name" value="S-adenosyl-L-methionine-dependent methyltransferases"/>
    <property type="match status" value="1"/>
</dbReference>
<dbReference type="SUPFAM" id="SSF81799">
    <property type="entry name" value="Putative methyltransferase TM0872, insert domain"/>
    <property type="match status" value="1"/>
</dbReference>
<dbReference type="EMBL" id="MHJL01000021">
    <property type="protein sequence ID" value="OGY67514.1"/>
    <property type="molecule type" value="Genomic_DNA"/>
</dbReference>
<comment type="function">
    <text evidence="6">Specifically methylates the N4 position of cytidine in position 1402 (C1402) of 16S rRNA.</text>
</comment>
<dbReference type="PANTHER" id="PTHR11265">
    <property type="entry name" value="S-ADENOSYL-METHYLTRANSFERASE MRAW"/>
    <property type="match status" value="1"/>
</dbReference>
<accession>A0A1G1ZSH8</accession>
<dbReference type="Gene3D" id="1.10.150.170">
    <property type="entry name" value="Putative methyltransferase TM0872, insert domain"/>
    <property type="match status" value="1"/>
</dbReference>
<protein>
    <recommendedName>
        <fullName evidence="6">Ribosomal RNA small subunit methyltransferase H</fullName>
        <ecNumber evidence="6">2.1.1.199</ecNumber>
    </recommendedName>
    <alternativeName>
        <fullName evidence="6">16S rRNA m(4)C1402 methyltransferase</fullName>
    </alternativeName>
    <alternativeName>
        <fullName evidence="6">rRNA (cytosine-N(4)-)-methyltransferase RsmH</fullName>
    </alternativeName>
</protein>
<keyword evidence="4 6" id="KW-0808">Transferase</keyword>
<comment type="similarity">
    <text evidence="1 6">Belongs to the methyltransferase superfamily. RsmH family.</text>
</comment>
<dbReference type="Proteomes" id="UP000177690">
    <property type="component" value="Unassembled WGS sequence"/>
</dbReference>
<feature type="binding site" evidence="6">
    <location>
        <position position="76"/>
    </location>
    <ligand>
        <name>S-adenosyl-L-methionine</name>
        <dbReference type="ChEBI" id="CHEBI:59789"/>
    </ligand>
</feature>
<comment type="caution">
    <text evidence="7">The sequence shown here is derived from an EMBL/GenBank/DDBJ whole genome shotgun (WGS) entry which is preliminary data.</text>
</comment>
<dbReference type="STRING" id="1798409.A3I24_00255"/>
<comment type="subcellular location">
    <subcellularLocation>
        <location evidence="6">Cytoplasm</location>
    </subcellularLocation>
</comment>
<dbReference type="PIRSF" id="PIRSF004486">
    <property type="entry name" value="MraW"/>
    <property type="match status" value="1"/>
</dbReference>
<gene>
    <name evidence="6" type="primary">rsmH</name>
    <name evidence="7" type="ORF">A3I24_00255</name>
</gene>
<dbReference type="Pfam" id="PF01795">
    <property type="entry name" value="Methyltransf_5"/>
    <property type="match status" value="1"/>
</dbReference>
<evidence type="ECO:0000256" key="5">
    <source>
        <dbReference type="ARBA" id="ARBA00022691"/>
    </source>
</evidence>
<keyword evidence="6" id="KW-0963">Cytoplasm</keyword>
<keyword evidence="2 6" id="KW-0698">rRNA processing</keyword>
<dbReference type="GO" id="GO:0005737">
    <property type="term" value="C:cytoplasm"/>
    <property type="evidence" value="ECO:0007669"/>
    <property type="project" value="UniProtKB-SubCell"/>
</dbReference>
<evidence type="ECO:0000256" key="4">
    <source>
        <dbReference type="ARBA" id="ARBA00022679"/>
    </source>
</evidence>
<dbReference type="EC" id="2.1.1.199" evidence="6"/>
<keyword evidence="3 6" id="KW-0489">Methyltransferase</keyword>
<proteinExistence type="inferred from homology"/>
<feature type="binding site" evidence="6">
    <location>
        <position position="103"/>
    </location>
    <ligand>
        <name>S-adenosyl-L-methionine</name>
        <dbReference type="ChEBI" id="CHEBI:59789"/>
    </ligand>
</feature>
<dbReference type="NCBIfam" id="TIGR00006">
    <property type="entry name" value="16S rRNA (cytosine(1402)-N(4))-methyltransferase RsmH"/>
    <property type="match status" value="1"/>
</dbReference>
<organism evidence="7 8">
    <name type="scientific">Candidatus Harrisonbacteria bacterium RIFCSPLOWO2_02_FULL_41_13b</name>
    <dbReference type="NCBI Taxonomy" id="1798409"/>
    <lineage>
        <taxon>Bacteria</taxon>
        <taxon>Candidatus Harrisoniibacteriota</taxon>
    </lineage>
</organism>
<dbReference type="Gene3D" id="3.40.50.150">
    <property type="entry name" value="Vaccinia Virus protein VP39"/>
    <property type="match status" value="1"/>
</dbReference>
<sequence length="296" mass="33128">MGFMHKPVLLNEVINFLDPQPGEFIIDGTFGSGGHAQEILKKLGPDGKLLGVDWDEQSFSVHAISDSRFSYEVANYSDLSEILKNLLAGRQVKTFKADGLLLDLGFSSEQLGSGRGFSFQKDEPLLMAYNSVTKPAKDVLKDLSEEELAGVIKNFGEERFFGRIARAIKDQEKIKPIETTSELVQAISRAVPMGYERGRIHPATRTFQALRIYVNNELGNLEKVLKHLEEILNPGGRVVIISFHSLEDRIVKNYFRDFKKVGKLKILTKKPITASLEEIAINPRSRSAKLRAAEIL</sequence>
<comment type="catalytic activity">
    <reaction evidence="6">
        <text>cytidine(1402) in 16S rRNA + S-adenosyl-L-methionine = N(4)-methylcytidine(1402) in 16S rRNA + S-adenosyl-L-homocysteine + H(+)</text>
        <dbReference type="Rhea" id="RHEA:42928"/>
        <dbReference type="Rhea" id="RHEA-COMP:10286"/>
        <dbReference type="Rhea" id="RHEA-COMP:10287"/>
        <dbReference type="ChEBI" id="CHEBI:15378"/>
        <dbReference type="ChEBI" id="CHEBI:57856"/>
        <dbReference type="ChEBI" id="CHEBI:59789"/>
        <dbReference type="ChEBI" id="CHEBI:74506"/>
        <dbReference type="ChEBI" id="CHEBI:82748"/>
        <dbReference type="EC" id="2.1.1.199"/>
    </reaction>
</comment>
<dbReference type="InterPro" id="IPR029063">
    <property type="entry name" value="SAM-dependent_MTases_sf"/>
</dbReference>
<evidence type="ECO:0000256" key="1">
    <source>
        <dbReference type="ARBA" id="ARBA00010396"/>
    </source>
</evidence>
<evidence type="ECO:0000256" key="2">
    <source>
        <dbReference type="ARBA" id="ARBA00022552"/>
    </source>
</evidence>
<feature type="binding site" evidence="6">
    <location>
        <position position="53"/>
    </location>
    <ligand>
        <name>S-adenosyl-L-methionine</name>
        <dbReference type="ChEBI" id="CHEBI:59789"/>
    </ligand>
</feature>
<evidence type="ECO:0000256" key="3">
    <source>
        <dbReference type="ARBA" id="ARBA00022603"/>
    </source>
</evidence>
<name>A0A1G1ZSH8_9BACT</name>
<dbReference type="AlphaFoldDB" id="A0A1G1ZSH8"/>